<dbReference type="SUPFAM" id="SSF54211">
    <property type="entry name" value="Ribosomal protein S5 domain 2-like"/>
    <property type="match status" value="1"/>
</dbReference>
<proteinExistence type="inferred from homology"/>
<evidence type="ECO:0000256" key="11">
    <source>
        <dbReference type="HAMAP-Rule" id="MF_01498"/>
    </source>
</evidence>
<dbReference type="NCBIfam" id="TIGR00416">
    <property type="entry name" value="sms"/>
    <property type="match status" value="1"/>
</dbReference>
<dbReference type="EMBL" id="MFZF01000016">
    <property type="protein sequence ID" value="OGK16490.1"/>
    <property type="molecule type" value="Genomic_DNA"/>
</dbReference>
<evidence type="ECO:0000256" key="3">
    <source>
        <dbReference type="ARBA" id="ARBA00022763"/>
    </source>
</evidence>
<dbReference type="PRINTS" id="PR01874">
    <property type="entry name" value="DNAREPAIRADA"/>
</dbReference>
<keyword evidence="5" id="KW-0378">Hydrolase</keyword>
<evidence type="ECO:0000256" key="2">
    <source>
        <dbReference type="ARBA" id="ARBA00022741"/>
    </source>
</evidence>
<reference evidence="15 16" key="1">
    <citation type="journal article" date="2016" name="Nat. Commun.">
        <title>Thousands of microbial genomes shed light on interconnected biogeochemical processes in an aquifer system.</title>
        <authorList>
            <person name="Anantharaman K."/>
            <person name="Brown C.T."/>
            <person name="Hug L.A."/>
            <person name="Sharon I."/>
            <person name="Castelle C.J."/>
            <person name="Probst A.J."/>
            <person name="Thomas B.C."/>
            <person name="Singh A."/>
            <person name="Wilkins M.J."/>
            <person name="Karaoz U."/>
            <person name="Brodie E.L."/>
            <person name="Williams K.H."/>
            <person name="Hubbard S.S."/>
            <person name="Banfield J.F."/>
        </authorList>
    </citation>
    <scope>NUCLEOTIDE SEQUENCE [LARGE SCALE GENOMIC DNA]</scope>
</reference>
<feature type="short sequence motif" description="RadA KNRFG motif" evidence="11">
    <location>
        <begin position="244"/>
        <end position="248"/>
    </location>
</feature>
<dbReference type="Proteomes" id="UP000178372">
    <property type="component" value="Unassembled WGS sequence"/>
</dbReference>
<dbReference type="PROSITE" id="PS50162">
    <property type="entry name" value="RECA_2"/>
    <property type="match status" value="1"/>
</dbReference>
<dbReference type="PANTHER" id="PTHR32472:SF10">
    <property type="entry name" value="DNA REPAIR PROTEIN RADA-LIKE PROTEIN"/>
    <property type="match status" value="1"/>
</dbReference>
<keyword evidence="9 11" id="KW-0238">DNA-binding</keyword>
<dbReference type="InterPro" id="IPR014774">
    <property type="entry name" value="KaiC-like_dom"/>
</dbReference>
<evidence type="ECO:0000313" key="15">
    <source>
        <dbReference type="EMBL" id="OGK16490.1"/>
    </source>
</evidence>
<accession>A0A1F7GC17</accession>
<comment type="function">
    <text evidence="13">DNA-dependent ATPase involved in processing of recombination intermediates, plays a role in repairing DNA breaks. Stimulates the branch migration of RecA-mediated strand transfer reactions, allowing the 3' invading strand to extend heteroduplex DNA faster. Binds ssDNA in the presence of ADP but not other nucleotides, has ATPase activity that is stimulated by ssDNA and various branched DNA structures, but inhibited by SSB. Does not have RecA's homology-searching function.</text>
</comment>
<evidence type="ECO:0000256" key="10">
    <source>
        <dbReference type="ARBA" id="ARBA00023204"/>
    </source>
</evidence>
<comment type="function">
    <text evidence="11">Plays a role in repairing double-strand DNA breaks, probably involving stabilizing or processing branched DNA or blocked replication forks.</text>
</comment>
<dbReference type="GO" id="GO:0016787">
    <property type="term" value="F:hydrolase activity"/>
    <property type="evidence" value="ECO:0007669"/>
    <property type="project" value="UniProtKB-KW"/>
</dbReference>
<evidence type="ECO:0000256" key="4">
    <source>
        <dbReference type="ARBA" id="ARBA00022771"/>
    </source>
</evidence>
<feature type="binding site" evidence="11">
    <location>
        <begin position="90"/>
        <end position="97"/>
    </location>
    <ligand>
        <name>ATP</name>
        <dbReference type="ChEBI" id="CHEBI:30616"/>
    </ligand>
</feature>
<sequence>MKSKTFYQCRECGSKTSSWFGKCPECGTWDSLEKVEDMILRTNIPTQKAEVVPLSKVKSTQSGRLMTSIFEFDRVLGGGFVSGEVVLLTGEPGVGKSTLLLEVLQKLKCLYISGEESSSQIKHRADRLKINLDAFYFSGNTEVEAIIGVLSDPKLKIDVVVIDSIQMLYSNSILSTPGGQLQIRQVAGQLVDFAKSKNIPIILIGHITKEGVIAGPKTLEHLVDCVMHLEGERFSSFRILRASKNRFGGIDEIGVFEMNESGLKQVENPTQFLEKTDSTSIGKAIVGVTEGSRSIFFEIQSLVVSSYLPSPRRVVSGLDYNKVLLILAVMQKYLKLPLERFDIYVSVAGGVSTKSTASDLGVATSILSSFKNLSIAGNSVFIGEVSLLGEVRPVYQQKKLQGDAKRYGFSPIISSETLKHIIQLSKQLKSS</sequence>
<evidence type="ECO:0000256" key="8">
    <source>
        <dbReference type="ARBA" id="ARBA00023016"/>
    </source>
</evidence>
<feature type="region of interest" description="Lon-protease-like" evidence="11">
    <location>
        <begin position="342"/>
        <end position="431"/>
    </location>
</feature>
<keyword evidence="8 11" id="KW-0346">Stress response</keyword>
<name>A0A1F7GC17_9BACT</name>
<dbReference type="Pfam" id="PF18073">
    <property type="entry name" value="Zn_ribbon_LapB"/>
    <property type="match status" value="1"/>
</dbReference>
<comment type="caution">
    <text evidence="15">The sequence shown here is derived from an EMBL/GenBank/DDBJ whole genome shotgun (WGS) entry which is preliminary data.</text>
</comment>
<dbReference type="FunFam" id="3.40.50.300:FF:000050">
    <property type="entry name" value="DNA repair protein RadA"/>
    <property type="match status" value="1"/>
</dbReference>
<dbReference type="GO" id="GO:0003684">
    <property type="term" value="F:damaged DNA binding"/>
    <property type="evidence" value="ECO:0007669"/>
    <property type="project" value="InterPro"/>
</dbReference>
<keyword evidence="1 11" id="KW-0479">Metal-binding</keyword>
<evidence type="ECO:0000256" key="7">
    <source>
        <dbReference type="ARBA" id="ARBA00022840"/>
    </source>
</evidence>
<dbReference type="InterPro" id="IPR027417">
    <property type="entry name" value="P-loop_NTPase"/>
</dbReference>
<evidence type="ECO:0000256" key="9">
    <source>
        <dbReference type="ARBA" id="ARBA00023125"/>
    </source>
</evidence>
<dbReference type="InterPro" id="IPR041166">
    <property type="entry name" value="Rubredoxin_2"/>
</dbReference>
<dbReference type="GO" id="GO:0005524">
    <property type="term" value="F:ATP binding"/>
    <property type="evidence" value="ECO:0007669"/>
    <property type="project" value="UniProtKB-UniRule"/>
</dbReference>
<evidence type="ECO:0000256" key="1">
    <source>
        <dbReference type="ARBA" id="ARBA00022723"/>
    </source>
</evidence>
<gene>
    <name evidence="11" type="primary">radA</name>
    <name evidence="15" type="ORF">A2690_04030</name>
</gene>
<evidence type="ECO:0000256" key="5">
    <source>
        <dbReference type="ARBA" id="ARBA00022801"/>
    </source>
</evidence>
<keyword evidence="4 13" id="KW-0863">Zinc-finger</keyword>
<dbReference type="SMART" id="SM00382">
    <property type="entry name" value="AAA"/>
    <property type="match status" value="1"/>
</dbReference>
<dbReference type="InterPro" id="IPR020588">
    <property type="entry name" value="RecA_ATP-bd"/>
</dbReference>
<dbReference type="GO" id="GO:0005829">
    <property type="term" value="C:cytosol"/>
    <property type="evidence" value="ECO:0007669"/>
    <property type="project" value="TreeGrafter"/>
</dbReference>
<comment type="domain">
    <text evidence="11">The middle region has homology to RecA with ATPase motifs including the RadA KNRFG motif, while the C-terminus is homologous to Lon protease.</text>
</comment>
<dbReference type="AlphaFoldDB" id="A0A1F7GC17"/>
<dbReference type="Gene3D" id="3.30.230.10">
    <property type="match status" value="1"/>
</dbReference>
<organism evidence="15 16">
    <name type="scientific">Candidatus Roizmanbacteria bacterium RIFCSPHIGHO2_01_FULL_39_12b</name>
    <dbReference type="NCBI Taxonomy" id="1802030"/>
    <lineage>
        <taxon>Bacteria</taxon>
        <taxon>Candidatus Roizmaniibacteriota</taxon>
    </lineage>
</organism>
<dbReference type="InterPro" id="IPR014721">
    <property type="entry name" value="Ribsml_uS5_D2-typ_fold_subgr"/>
</dbReference>
<dbReference type="Pfam" id="PF06745">
    <property type="entry name" value="ATPase"/>
    <property type="match status" value="1"/>
</dbReference>
<feature type="domain" description="RecA family profile 1" evidence="14">
    <location>
        <begin position="61"/>
        <end position="207"/>
    </location>
</feature>
<dbReference type="InterPro" id="IPR004504">
    <property type="entry name" value="DNA_repair_RadA"/>
</dbReference>
<dbReference type="Gene3D" id="3.40.50.300">
    <property type="entry name" value="P-loop containing nucleotide triphosphate hydrolases"/>
    <property type="match status" value="1"/>
</dbReference>
<dbReference type="GO" id="GO:0140664">
    <property type="term" value="F:ATP-dependent DNA damage sensor activity"/>
    <property type="evidence" value="ECO:0007669"/>
    <property type="project" value="InterPro"/>
</dbReference>
<evidence type="ECO:0000256" key="12">
    <source>
        <dbReference type="NCBIfam" id="TIGR00416"/>
    </source>
</evidence>
<keyword evidence="2 11" id="KW-0547">Nucleotide-binding</keyword>
<evidence type="ECO:0000313" key="16">
    <source>
        <dbReference type="Proteomes" id="UP000178372"/>
    </source>
</evidence>
<keyword evidence="10 11" id="KW-0234">DNA repair</keyword>
<keyword evidence="6 13" id="KW-0862">Zinc</keyword>
<evidence type="ECO:0000259" key="14">
    <source>
        <dbReference type="PROSITE" id="PS50162"/>
    </source>
</evidence>
<keyword evidence="7 11" id="KW-0067">ATP-binding</keyword>
<protein>
    <recommendedName>
        <fullName evidence="11 12">DNA repair protein RadA</fullName>
    </recommendedName>
</protein>
<dbReference type="PANTHER" id="PTHR32472">
    <property type="entry name" value="DNA REPAIR PROTEIN RADA"/>
    <property type="match status" value="1"/>
</dbReference>
<dbReference type="SUPFAM" id="SSF52540">
    <property type="entry name" value="P-loop containing nucleoside triphosphate hydrolases"/>
    <property type="match status" value="1"/>
</dbReference>
<dbReference type="GO" id="GO:0000725">
    <property type="term" value="P:recombinational repair"/>
    <property type="evidence" value="ECO:0007669"/>
    <property type="project" value="UniProtKB-UniRule"/>
</dbReference>
<dbReference type="GO" id="GO:0008270">
    <property type="term" value="F:zinc ion binding"/>
    <property type="evidence" value="ECO:0007669"/>
    <property type="project" value="UniProtKB-KW"/>
</dbReference>
<evidence type="ECO:0000256" key="6">
    <source>
        <dbReference type="ARBA" id="ARBA00022833"/>
    </source>
</evidence>
<dbReference type="InterPro" id="IPR003593">
    <property type="entry name" value="AAA+_ATPase"/>
</dbReference>
<comment type="similarity">
    <text evidence="11 13">Belongs to the RecA family. RadA subfamily.</text>
</comment>
<dbReference type="InterPro" id="IPR020568">
    <property type="entry name" value="Ribosomal_Su5_D2-typ_SF"/>
</dbReference>
<evidence type="ECO:0000256" key="13">
    <source>
        <dbReference type="RuleBase" id="RU003555"/>
    </source>
</evidence>
<keyword evidence="3 11" id="KW-0227">DNA damage</keyword>
<dbReference type="HAMAP" id="MF_01498">
    <property type="entry name" value="RadA_bact"/>
    <property type="match status" value="1"/>
</dbReference>